<dbReference type="AlphaFoldDB" id="A0A8J3BD86"/>
<sequence>MSTPHPPSSGRYDAPTDRPDADGARPAPPAEPPYVPVQRGAPPADPDATSIGLTPPPGWGPPAAEPAAAPPAPDAPPGWGPPAPAAPPVGWGLSAPAPDPAAPPVQDPFGSAGDRFPPAAGDRLPPAAAPGDPFAPPGGGANGEPFGPAGPYPADGAPAGWGPPAAGQPDPAPAAEPDPEPAAPPAAAREPGRRSPFVKVMLVIGLAAVVLAAAVGWQVARHLTYEPEPRAAVGECLVGEQPKAMKKIACGDGAARWRVLGKVDQITEQQFNASNTICAAYPAAEYTFWEAADRDGARGYALCLGPIKR</sequence>
<protein>
    <submittedName>
        <fullName evidence="2">Uncharacterized protein</fullName>
    </submittedName>
</protein>
<accession>A0A8J3BD86</accession>
<feature type="region of interest" description="Disordered" evidence="1">
    <location>
        <begin position="1"/>
        <end position="191"/>
    </location>
</feature>
<feature type="compositionally biased region" description="Low complexity" evidence="1">
    <location>
        <begin position="143"/>
        <end position="169"/>
    </location>
</feature>
<evidence type="ECO:0000313" key="3">
    <source>
        <dbReference type="Proteomes" id="UP000649739"/>
    </source>
</evidence>
<feature type="compositionally biased region" description="Pro residues" evidence="1">
    <location>
        <begin position="54"/>
        <end position="87"/>
    </location>
</feature>
<proteinExistence type="predicted"/>
<organism evidence="2 3">
    <name type="scientific">Pilimelia anulata</name>
    <dbReference type="NCBI Taxonomy" id="53371"/>
    <lineage>
        <taxon>Bacteria</taxon>
        <taxon>Bacillati</taxon>
        <taxon>Actinomycetota</taxon>
        <taxon>Actinomycetes</taxon>
        <taxon>Micromonosporales</taxon>
        <taxon>Micromonosporaceae</taxon>
        <taxon>Pilimelia</taxon>
    </lineage>
</organism>
<evidence type="ECO:0000313" key="2">
    <source>
        <dbReference type="EMBL" id="GGJ99726.1"/>
    </source>
</evidence>
<feature type="compositionally biased region" description="Basic and acidic residues" evidence="1">
    <location>
        <begin position="14"/>
        <end position="23"/>
    </location>
</feature>
<gene>
    <name evidence="2" type="ORF">GCM10010123_32090</name>
</gene>
<feature type="compositionally biased region" description="Pro residues" evidence="1">
    <location>
        <begin position="26"/>
        <end position="35"/>
    </location>
</feature>
<feature type="compositionally biased region" description="Pro residues" evidence="1">
    <location>
        <begin position="170"/>
        <end position="184"/>
    </location>
</feature>
<evidence type="ECO:0000256" key="1">
    <source>
        <dbReference type="SAM" id="MobiDB-lite"/>
    </source>
</evidence>
<comment type="caution">
    <text evidence="2">The sequence shown here is derived from an EMBL/GenBank/DDBJ whole genome shotgun (WGS) entry which is preliminary data.</text>
</comment>
<dbReference type="EMBL" id="BMQB01000006">
    <property type="protein sequence ID" value="GGJ99726.1"/>
    <property type="molecule type" value="Genomic_DNA"/>
</dbReference>
<dbReference type="Proteomes" id="UP000649739">
    <property type="component" value="Unassembled WGS sequence"/>
</dbReference>
<reference evidence="2" key="2">
    <citation type="submission" date="2020-09" db="EMBL/GenBank/DDBJ databases">
        <authorList>
            <person name="Sun Q."/>
            <person name="Ohkuma M."/>
        </authorList>
    </citation>
    <scope>NUCLEOTIDE SEQUENCE</scope>
    <source>
        <strain evidence="2">JCM 3090</strain>
    </source>
</reference>
<dbReference type="RefSeq" id="WP_189170942.1">
    <property type="nucleotide sequence ID" value="NZ_BMQB01000006.1"/>
</dbReference>
<name>A0A8J3BD86_9ACTN</name>
<keyword evidence="3" id="KW-1185">Reference proteome</keyword>
<reference evidence="2" key="1">
    <citation type="journal article" date="2014" name="Int. J. Syst. Evol. Microbiol.">
        <title>Complete genome sequence of Corynebacterium casei LMG S-19264T (=DSM 44701T), isolated from a smear-ripened cheese.</title>
        <authorList>
            <consortium name="US DOE Joint Genome Institute (JGI-PGF)"/>
            <person name="Walter F."/>
            <person name="Albersmeier A."/>
            <person name="Kalinowski J."/>
            <person name="Ruckert C."/>
        </authorList>
    </citation>
    <scope>NUCLEOTIDE SEQUENCE</scope>
    <source>
        <strain evidence="2">JCM 3090</strain>
    </source>
</reference>
<feature type="compositionally biased region" description="Pro residues" evidence="1">
    <location>
        <begin position="97"/>
        <end position="106"/>
    </location>
</feature>